<organism evidence="5 6">
    <name type="scientific">Polycladomyces abyssicola</name>
    <dbReference type="NCBI Taxonomy" id="1125966"/>
    <lineage>
        <taxon>Bacteria</taxon>
        <taxon>Bacillati</taxon>
        <taxon>Bacillota</taxon>
        <taxon>Bacilli</taxon>
        <taxon>Bacillales</taxon>
        <taxon>Thermoactinomycetaceae</taxon>
        <taxon>Polycladomyces</taxon>
    </lineage>
</organism>
<dbReference type="AlphaFoldDB" id="A0A8D5UEN5"/>
<comment type="pathway">
    <text evidence="1 4">Quinol/quinone metabolism; menaquinone biosynthesis.</text>
</comment>
<comment type="similarity">
    <text evidence="4">Belongs to the MqnA/MqnD family. MqnA subfamily.</text>
</comment>
<dbReference type="RefSeq" id="WP_212774953.1">
    <property type="nucleotide sequence ID" value="NZ_AP024601.1"/>
</dbReference>
<proteinExistence type="inferred from homology"/>
<comment type="catalytic activity">
    <reaction evidence="4">
        <text>chorismate = 3-[(1-carboxyvinyl)-oxy]benzoate + H2O</text>
        <dbReference type="Rhea" id="RHEA:40051"/>
        <dbReference type="ChEBI" id="CHEBI:15377"/>
        <dbReference type="ChEBI" id="CHEBI:29748"/>
        <dbReference type="ChEBI" id="CHEBI:76981"/>
        <dbReference type="EC" id="4.2.1.151"/>
    </reaction>
</comment>
<dbReference type="Proteomes" id="UP000677436">
    <property type="component" value="Chromosome"/>
</dbReference>
<reference evidence="5" key="1">
    <citation type="journal article" date="2013" name="Int. J. Syst. Evol. Microbiol.">
        <title>Polycladomyces abyssicola gen. nov., sp. nov., a thermophilic filamentous bacterium isolated from hemipelagic sediment.</title>
        <authorList>
            <person name="Tsubouchi T."/>
            <person name="Shimane Y."/>
            <person name="Mori K."/>
            <person name="Usui K."/>
            <person name="Hiraki T."/>
            <person name="Tame A."/>
            <person name="Uematsu K."/>
            <person name="Maruyama T."/>
            <person name="Hatada Y."/>
        </authorList>
    </citation>
    <scope>NUCLEOTIDE SEQUENCE</scope>
    <source>
        <strain evidence="5">JIR-001</strain>
    </source>
</reference>
<keyword evidence="6" id="KW-1185">Reference proteome</keyword>
<dbReference type="UniPathway" id="UPA00079"/>
<dbReference type="InterPro" id="IPR003773">
    <property type="entry name" value="Menaquinone_biosynth"/>
</dbReference>
<dbReference type="HAMAP" id="MF_00995">
    <property type="entry name" value="MqnA"/>
    <property type="match status" value="1"/>
</dbReference>
<keyword evidence="3 4" id="KW-0456">Lyase</keyword>
<protein>
    <recommendedName>
        <fullName evidence="4">Chorismate dehydratase</fullName>
        <ecNumber evidence="4">4.2.1.151</ecNumber>
    </recommendedName>
    <alternativeName>
        <fullName evidence="4">Menaquinone biosynthetic enzyme MqnA</fullName>
    </alternativeName>
</protein>
<accession>A0A8D5UEN5</accession>
<dbReference type="GO" id="GO:0016836">
    <property type="term" value="F:hydro-lyase activity"/>
    <property type="evidence" value="ECO:0007669"/>
    <property type="project" value="UniProtKB-UniRule"/>
</dbReference>
<keyword evidence="2 4" id="KW-0474">Menaquinone biosynthesis</keyword>
<dbReference type="SUPFAM" id="SSF53850">
    <property type="entry name" value="Periplasmic binding protein-like II"/>
    <property type="match status" value="1"/>
</dbReference>
<dbReference type="CDD" id="cd13634">
    <property type="entry name" value="PBP2_Sco4506"/>
    <property type="match status" value="1"/>
</dbReference>
<evidence type="ECO:0000256" key="4">
    <source>
        <dbReference type="HAMAP-Rule" id="MF_00995"/>
    </source>
</evidence>
<dbReference type="EC" id="4.2.1.151" evidence="4"/>
<dbReference type="Pfam" id="PF02621">
    <property type="entry name" value="VitK2_biosynth"/>
    <property type="match status" value="1"/>
</dbReference>
<dbReference type="Gene3D" id="3.40.190.10">
    <property type="entry name" value="Periplasmic binding protein-like II"/>
    <property type="match status" value="2"/>
</dbReference>
<comment type="function">
    <text evidence="4">Catalyzes the dehydration of chorismate into 3-[(1-carboxyvinyl)oxy]benzoate, a step in the biosynthesis of menaquinone (MK, vitamin K2).</text>
</comment>
<sequence>MRPLRIGRIAFTNVLPLYHYFDSDGLPVELVPMVPSQLNRLMAAGEIDMGPISSFAYADQYPNYVLLPDLSVSARGRVGSIFLFTRDAALSDLRSAKIALTNTSASSVALLKVLLNGFERGNPEYVTMPPSLGDMMEQADAALLIGDDAIRAQWDNPGYRVLDLGWEWYQRTGLDMVFAVWAVRREVVEERPDLLYAVYERFFASKEQSRLDPTPVIREAQRQLGGDEAFWRNYYNGLCYDLRQPQLEGLEAYYRRAAEIGLLSPNVRIEVLDLPAGTSTGEPR</sequence>
<gene>
    <name evidence="4 5" type="primary">mqnA</name>
    <name evidence="5" type="ORF">JIR001_15680</name>
</gene>
<dbReference type="GO" id="GO:0009234">
    <property type="term" value="P:menaquinone biosynthetic process"/>
    <property type="evidence" value="ECO:0007669"/>
    <property type="project" value="UniProtKB-UniRule"/>
</dbReference>
<name>A0A8D5UEN5_9BACL</name>
<evidence type="ECO:0000313" key="5">
    <source>
        <dbReference type="EMBL" id="BCU81785.1"/>
    </source>
</evidence>
<dbReference type="PANTHER" id="PTHR37690:SF1">
    <property type="entry name" value="CHORISMATE DEHYDRATASE"/>
    <property type="match status" value="1"/>
</dbReference>
<evidence type="ECO:0000256" key="3">
    <source>
        <dbReference type="ARBA" id="ARBA00023239"/>
    </source>
</evidence>
<dbReference type="InterPro" id="IPR030868">
    <property type="entry name" value="MqnA"/>
</dbReference>
<dbReference type="KEGG" id="pabs:JIR001_15680"/>
<evidence type="ECO:0000256" key="2">
    <source>
        <dbReference type="ARBA" id="ARBA00022428"/>
    </source>
</evidence>
<dbReference type="EMBL" id="AP024601">
    <property type="protein sequence ID" value="BCU81785.1"/>
    <property type="molecule type" value="Genomic_DNA"/>
</dbReference>
<reference evidence="5" key="2">
    <citation type="journal article" date="2021" name="Microbiol. Resour. Announc.">
        <title>Complete Genome Sequence of Polycladomyces abyssicola JIR-001T, Isolated from Hemipelagic Sediment in Deep Seawater.</title>
        <authorList>
            <person name="Tsubouchi T."/>
            <person name="Kaneko Y."/>
        </authorList>
    </citation>
    <scope>NUCLEOTIDE SEQUENCE</scope>
    <source>
        <strain evidence="5">JIR-001</strain>
    </source>
</reference>
<dbReference type="PANTHER" id="PTHR37690">
    <property type="entry name" value="CHORISMATE DEHYDRATASE"/>
    <property type="match status" value="1"/>
</dbReference>
<evidence type="ECO:0000256" key="1">
    <source>
        <dbReference type="ARBA" id="ARBA00004863"/>
    </source>
</evidence>
<evidence type="ECO:0000313" key="6">
    <source>
        <dbReference type="Proteomes" id="UP000677436"/>
    </source>
</evidence>